<dbReference type="Proteomes" id="UP000324133">
    <property type="component" value="Unassembled WGS sequence"/>
</dbReference>
<keyword evidence="6" id="KW-0472">Membrane</keyword>
<keyword evidence="6" id="KW-0812">Transmembrane</keyword>
<feature type="coiled-coil region" evidence="5">
    <location>
        <begin position="60"/>
        <end position="87"/>
    </location>
</feature>
<dbReference type="PANTHER" id="PTHR34138">
    <property type="entry name" value="CELL SHAPE-DETERMINING PROTEIN MREC"/>
    <property type="match status" value="1"/>
</dbReference>
<evidence type="ECO:0000256" key="2">
    <source>
        <dbReference type="ARBA" id="ARBA00013855"/>
    </source>
</evidence>
<comment type="caution">
    <text evidence="8">The sequence shown here is derived from an EMBL/GenBank/DDBJ whole genome shotgun (WGS) entry which is preliminary data.</text>
</comment>
<dbReference type="Gene3D" id="2.40.10.350">
    <property type="entry name" value="Rod shape-determining protein MreC, domain 2"/>
    <property type="match status" value="1"/>
</dbReference>
<evidence type="ECO:0000256" key="6">
    <source>
        <dbReference type="SAM" id="Phobius"/>
    </source>
</evidence>
<feature type="transmembrane region" description="Helical" evidence="6">
    <location>
        <begin position="7"/>
        <end position="29"/>
    </location>
</feature>
<keyword evidence="5" id="KW-0175">Coiled coil</keyword>
<dbReference type="OrthoDB" id="9811827at2"/>
<proteinExistence type="inferred from homology"/>
<keyword evidence="6" id="KW-1133">Transmembrane helix</keyword>
<dbReference type="RefSeq" id="WP_149089325.1">
    <property type="nucleotide sequence ID" value="NZ_VKKY01000001.1"/>
</dbReference>
<gene>
    <name evidence="8" type="primary">mreC</name>
    <name evidence="8" type="ORF">FOA19_03115</name>
</gene>
<dbReference type="PANTHER" id="PTHR34138:SF1">
    <property type="entry name" value="CELL SHAPE-DETERMINING PROTEIN MREC"/>
    <property type="match status" value="1"/>
</dbReference>
<dbReference type="InterPro" id="IPR042177">
    <property type="entry name" value="Cell/Rod_1"/>
</dbReference>
<dbReference type="EMBL" id="VKKY01000001">
    <property type="protein sequence ID" value="KAA3439684.1"/>
    <property type="molecule type" value="Genomic_DNA"/>
</dbReference>
<protein>
    <recommendedName>
        <fullName evidence="2">Cell shape-determining protein MreC</fullName>
    </recommendedName>
    <alternativeName>
        <fullName evidence="4">Cell shape protein MreC</fullName>
    </alternativeName>
</protein>
<dbReference type="Gene3D" id="2.40.10.340">
    <property type="entry name" value="Rod shape-determining protein MreC, domain 1"/>
    <property type="match status" value="1"/>
</dbReference>
<evidence type="ECO:0000256" key="3">
    <source>
        <dbReference type="ARBA" id="ARBA00022960"/>
    </source>
</evidence>
<keyword evidence="3" id="KW-0133">Cell shape</keyword>
<dbReference type="GO" id="GO:0008360">
    <property type="term" value="P:regulation of cell shape"/>
    <property type="evidence" value="ECO:0007669"/>
    <property type="project" value="UniProtKB-KW"/>
</dbReference>
<evidence type="ECO:0000313" key="8">
    <source>
        <dbReference type="EMBL" id="KAA3439684.1"/>
    </source>
</evidence>
<keyword evidence="9" id="KW-1185">Reference proteome</keyword>
<evidence type="ECO:0000259" key="7">
    <source>
        <dbReference type="Pfam" id="PF04085"/>
    </source>
</evidence>
<dbReference type="InterPro" id="IPR042175">
    <property type="entry name" value="Cell/Rod_MreC_2"/>
</dbReference>
<dbReference type="InterPro" id="IPR007221">
    <property type="entry name" value="MreC"/>
</dbReference>
<organism evidence="8 9">
    <name type="scientific">Rufibacter hautae</name>
    <dbReference type="NCBI Taxonomy" id="2595005"/>
    <lineage>
        <taxon>Bacteria</taxon>
        <taxon>Pseudomonadati</taxon>
        <taxon>Bacteroidota</taxon>
        <taxon>Cytophagia</taxon>
        <taxon>Cytophagales</taxon>
        <taxon>Hymenobacteraceae</taxon>
        <taxon>Rufibacter</taxon>
    </lineage>
</organism>
<dbReference type="Pfam" id="PF04085">
    <property type="entry name" value="MreC"/>
    <property type="match status" value="1"/>
</dbReference>
<dbReference type="NCBIfam" id="NF010532">
    <property type="entry name" value="PRK13922.9-3"/>
    <property type="match status" value="1"/>
</dbReference>
<name>A0A5B6TG99_9BACT</name>
<evidence type="ECO:0000256" key="5">
    <source>
        <dbReference type="SAM" id="Coils"/>
    </source>
</evidence>
<evidence type="ECO:0000313" key="9">
    <source>
        <dbReference type="Proteomes" id="UP000324133"/>
    </source>
</evidence>
<evidence type="ECO:0000256" key="4">
    <source>
        <dbReference type="ARBA" id="ARBA00032089"/>
    </source>
</evidence>
<evidence type="ECO:0000256" key="1">
    <source>
        <dbReference type="ARBA" id="ARBA00009369"/>
    </source>
</evidence>
<reference evidence="8 9" key="1">
    <citation type="submission" date="2019-07" db="EMBL/GenBank/DDBJ databases">
        <title>Rufibacter sp. nov., isolated from lake sediment.</title>
        <authorList>
            <person name="Qu J.-H."/>
        </authorList>
    </citation>
    <scope>NUCLEOTIDE SEQUENCE [LARGE SCALE GENOMIC DNA]</scope>
    <source>
        <strain evidence="8 9">NBS58-1</strain>
    </source>
</reference>
<feature type="domain" description="Rod shape-determining protein MreC beta-barrel core" evidence="7">
    <location>
        <begin position="132"/>
        <end position="280"/>
    </location>
</feature>
<dbReference type="AlphaFoldDB" id="A0A5B6TG99"/>
<sequence length="301" mass="33782">MRKLFIFIFRIRAFLVFLLLEGVSIYLLYRSNTYHSAAFYQSSNYYVGRVLEIQSQVADYFRLKEVNQSLAQENAQLRAQLTQIQERKLNDSLGVVKDSVFVQVKAPDPKDSLQAPRDSLEELVFTYRPARVTSNSVRGLNNHLALNVGSDAGIRPGMGVLTANGIVGRVKAVSKHYATVTSLLHSQTLISVKLKRNKSLGSIKWDTENPETASLHYIPLSEKIYKGDSVLTSGAGGIYPPGIMVGRVISVRKELDKSFYTIVVRLSVDFEKLSYVYVVENKRKPELDSLLVQSGITEENE</sequence>
<accession>A0A5B6TG99</accession>
<dbReference type="InterPro" id="IPR055342">
    <property type="entry name" value="MreC_beta-barrel_core"/>
</dbReference>
<comment type="similarity">
    <text evidence="1">Belongs to the MreC family.</text>
</comment>
<dbReference type="GO" id="GO:0005886">
    <property type="term" value="C:plasma membrane"/>
    <property type="evidence" value="ECO:0007669"/>
    <property type="project" value="TreeGrafter"/>
</dbReference>